<accession>A0A916X0V0</accession>
<feature type="transmembrane region" description="Helical" evidence="4">
    <location>
        <begin position="12"/>
        <end position="32"/>
    </location>
</feature>
<keyword evidence="3 4" id="KW-0472">Membrane</keyword>
<protein>
    <submittedName>
        <fullName evidence="6">MFS transporter</fullName>
    </submittedName>
</protein>
<dbReference type="InterPro" id="IPR010645">
    <property type="entry name" value="MFS_4"/>
</dbReference>
<dbReference type="Gene3D" id="1.20.1250.20">
    <property type="entry name" value="MFS general substrate transporter like domains"/>
    <property type="match status" value="2"/>
</dbReference>
<feature type="transmembrane region" description="Helical" evidence="4">
    <location>
        <begin position="217"/>
        <end position="243"/>
    </location>
</feature>
<dbReference type="Pfam" id="PF06779">
    <property type="entry name" value="MFS_4"/>
    <property type="match status" value="1"/>
</dbReference>
<reference evidence="6" key="2">
    <citation type="submission" date="2020-09" db="EMBL/GenBank/DDBJ databases">
        <authorList>
            <person name="Sun Q."/>
            <person name="Zhou Y."/>
        </authorList>
    </citation>
    <scope>NUCLEOTIDE SEQUENCE</scope>
    <source>
        <strain evidence="6">CGMCC 1.12426</strain>
    </source>
</reference>
<feature type="transmembrane region" description="Helical" evidence="4">
    <location>
        <begin position="343"/>
        <end position="366"/>
    </location>
</feature>
<keyword evidence="2 4" id="KW-1133">Transmembrane helix</keyword>
<feature type="transmembrane region" description="Helical" evidence="4">
    <location>
        <begin position="139"/>
        <end position="161"/>
    </location>
</feature>
<dbReference type="PROSITE" id="PS50850">
    <property type="entry name" value="MFS"/>
    <property type="match status" value="1"/>
</dbReference>
<dbReference type="InterPro" id="IPR020846">
    <property type="entry name" value="MFS_dom"/>
</dbReference>
<evidence type="ECO:0000256" key="2">
    <source>
        <dbReference type="ARBA" id="ARBA00022989"/>
    </source>
</evidence>
<feature type="transmembrane region" description="Helical" evidence="4">
    <location>
        <begin position="52"/>
        <end position="73"/>
    </location>
</feature>
<dbReference type="InterPro" id="IPR036259">
    <property type="entry name" value="MFS_trans_sf"/>
</dbReference>
<keyword evidence="1 4" id="KW-0812">Transmembrane</keyword>
<dbReference type="Proteomes" id="UP000605148">
    <property type="component" value="Unassembled WGS sequence"/>
</dbReference>
<comment type="caution">
    <text evidence="6">The sequence shown here is derived from an EMBL/GenBank/DDBJ whole genome shotgun (WGS) entry which is preliminary data.</text>
</comment>
<evidence type="ECO:0000256" key="3">
    <source>
        <dbReference type="ARBA" id="ARBA00023136"/>
    </source>
</evidence>
<dbReference type="RefSeq" id="WP_208998430.1">
    <property type="nucleotide sequence ID" value="NZ_BMFA01000006.1"/>
</dbReference>
<feature type="transmembrane region" description="Helical" evidence="4">
    <location>
        <begin position="283"/>
        <end position="300"/>
    </location>
</feature>
<gene>
    <name evidence="6" type="ORF">GCM10011316_23230</name>
</gene>
<dbReference type="PANTHER" id="PTHR23537">
    <property type="match status" value="1"/>
</dbReference>
<proteinExistence type="predicted"/>
<evidence type="ECO:0000259" key="5">
    <source>
        <dbReference type="PROSITE" id="PS50850"/>
    </source>
</evidence>
<reference evidence="6" key="1">
    <citation type="journal article" date="2014" name="Int. J. Syst. Evol. Microbiol.">
        <title>Complete genome sequence of Corynebacterium casei LMG S-19264T (=DSM 44701T), isolated from a smear-ripened cheese.</title>
        <authorList>
            <consortium name="US DOE Joint Genome Institute (JGI-PGF)"/>
            <person name="Walter F."/>
            <person name="Albersmeier A."/>
            <person name="Kalinowski J."/>
            <person name="Ruckert C."/>
        </authorList>
    </citation>
    <scope>NUCLEOTIDE SEQUENCE</scope>
    <source>
        <strain evidence="6">CGMCC 1.12426</strain>
    </source>
</reference>
<organism evidence="6 7">
    <name type="scientific">Roseibium aquae</name>
    <dbReference type="NCBI Taxonomy" id="1323746"/>
    <lineage>
        <taxon>Bacteria</taxon>
        <taxon>Pseudomonadati</taxon>
        <taxon>Pseudomonadota</taxon>
        <taxon>Alphaproteobacteria</taxon>
        <taxon>Hyphomicrobiales</taxon>
        <taxon>Stappiaceae</taxon>
        <taxon>Roseibium</taxon>
    </lineage>
</organism>
<feature type="transmembrane region" description="Helical" evidence="4">
    <location>
        <begin position="105"/>
        <end position="127"/>
    </location>
</feature>
<sequence length="392" mass="39420">MPTSPIPQRPEWLALGGLLALAAAMGIGRFVYTPILPFMADSVPLGTGEAGLIASANFAGYLAGALAASIPALSGNPRVWFLAALLASAVTTAAMGASGSFGAFLALRFAGGLASAFVLVFASTLVLDRLRQAGRPDLFALHFAGVGAGIALSALMISAMARSEAEWQTLWFVSGAATLGFCGLAAILTAGGPSGPTPSGAVSSAPSRPLRTRFDAALVRLIIAYGLFGFGYVITATFVSAMARTNPSLQSAEPYVWLIVGLSAAPSIWVWNRVATRAGRKAALVAACLAEAAGVALTAIGSTPAVFSFGAGLVGGTFMGITALGLVEARARVETRGGNTRQILALMTASFGLGQMAGPTAAGIMHSVAGSFAAPSLAAAAALLIAAILFSR</sequence>
<evidence type="ECO:0000256" key="1">
    <source>
        <dbReference type="ARBA" id="ARBA00022692"/>
    </source>
</evidence>
<dbReference type="AlphaFoldDB" id="A0A916X0V0"/>
<evidence type="ECO:0000256" key="4">
    <source>
        <dbReference type="SAM" id="Phobius"/>
    </source>
</evidence>
<feature type="transmembrane region" description="Helical" evidence="4">
    <location>
        <begin position="167"/>
        <end position="188"/>
    </location>
</feature>
<feature type="transmembrane region" description="Helical" evidence="4">
    <location>
        <begin position="80"/>
        <end position="99"/>
    </location>
</feature>
<name>A0A916X0V0_9HYPH</name>
<feature type="transmembrane region" description="Helical" evidence="4">
    <location>
        <begin position="255"/>
        <end position="271"/>
    </location>
</feature>
<evidence type="ECO:0000313" key="7">
    <source>
        <dbReference type="Proteomes" id="UP000605148"/>
    </source>
</evidence>
<dbReference type="GO" id="GO:0022857">
    <property type="term" value="F:transmembrane transporter activity"/>
    <property type="evidence" value="ECO:0007669"/>
    <property type="project" value="InterPro"/>
</dbReference>
<dbReference type="EMBL" id="BMFA01000006">
    <property type="protein sequence ID" value="GGB50457.1"/>
    <property type="molecule type" value="Genomic_DNA"/>
</dbReference>
<keyword evidence="7" id="KW-1185">Reference proteome</keyword>
<feature type="domain" description="Major facilitator superfamily (MFS) profile" evidence="5">
    <location>
        <begin position="12"/>
        <end position="392"/>
    </location>
</feature>
<evidence type="ECO:0000313" key="6">
    <source>
        <dbReference type="EMBL" id="GGB50457.1"/>
    </source>
</evidence>
<dbReference type="PANTHER" id="PTHR23537:SF1">
    <property type="entry name" value="SUGAR TRANSPORTER"/>
    <property type="match status" value="1"/>
</dbReference>
<dbReference type="GO" id="GO:0005886">
    <property type="term" value="C:plasma membrane"/>
    <property type="evidence" value="ECO:0007669"/>
    <property type="project" value="TreeGrafter"/>
</dbReference>
<dbReference type="SUPFAM" id="SSF103473">
    <property type="entry name" value="MFS general substrate transporter"/>
    <property type="match status" value="1"/>
</dbReference>
<feature type="transmembrane region" description="Helical" evidence="4">
    <location>
        <begin position="372"/>
        <end position="390"/>
    </location>
</feature>
<feature type="transmembrane region" description="Helical" evidence="4">
    <location>
        <begin position="306"/>
        <end position="331"/>
    </location>
</feature>